<dbReference type="Proteomes" id="UP001595906">
    <property type="component" value="Unassembled WGS sequence"/>
</dbReference>
<evidence type="ECO:0000256" key="3">
    <source>
        <dbReference type="RuleBase" id="RU003476"/>
    </source>
</evidence>
<protein>
    <submittedName>
        <fullName evidence="5">NUDIX hydrolase</fullName>
        <ecNumber evidence="5">3.6.-.-</ecNumber>
    </submittedName>
</protein>
<comment type="cofactor">
    <cofactor evidence="1">
        <name>Mg(2+)</name>
        <dbReference type="ChEBI" id="CHEBI:18420"/>
    </cofactor>
</comment>
<evidence type="ECO:0000313" key="6">
    <source>
        <dbReference type="Proteomes" id="UP001595906"/>
    </source>
</evidence>
<dbReference type="PRINTS" id="PR00502">
    <property type="entry name" value="NUDIXFAMILY"/>
</dbReference>
<dbReference type="GO" id="GO:0016787">
    <property type="term" value="F:hydrolase activity"/>
    <property type="evidence" value="ECO:0007669"/>
    <property type="project" value="UniProtKB-KW"/>
</dbReference>
<organism evidence="5 6">
    <name type="scientific">Parasediminibacterium paludis</name>
    <dbReference type="NCBI Taxonomy" id="908966"/>
    <lineage>
        <taxon>Bacteria</taxon>
        <taxon>Pseudomonadati</taxon>
        <taxon>Bacteroidota</taxon>
        <taxon>Chitinophagia</taxon>
        <taxon>Chitinophagales</taxon>
        <taxon>Chitinophagaceae</taxon>
        <taxon>Parasediminibacterium</taxon>
    </lineage>
</organism>
<dbReference type="PANTHER" id="PTHR43046:SF14">
    <property type="entry name" value="MUTT_NUDIX FAMILY PROTEIN"/>
    <property type="match status" value="1"/>
</dbReference>
<dbReference type="PROSITE" id="PS00893">
    <property type="entry name" value="NUDIX_BOX"/>
    <property type="match status" value="1"/>
</dbReference>
<evidence type="ECO:0000313" key="5">
    <source>
        <dbReference type="EMBL" id="MFC4232822.1"/>
    </source>
</evidence>
<dbReference type="SUPFAM" id="SSF55811">
    <property type="entry name" value="Nudix"/>
    <property type="match status" value="1"/>
</dbReference>
<evidence type="ECO:0000256" key="2">
    <source>
        <dbReference type="ARBA" id="ARBA00022801"/>
    </source>
</evidence>
<keyword evidence="6" id="KW-1185">Reference proteome</keyword>
<gene>
    <name evidence="5" type="ORF">ACFOW1_13050</name>
</gene>
<dbReference type="CDD" id="cd03673">
    <property type="entry name" value="NUDIX_Ap6A_hydrolase"/>
    <property type="match status" value="1"/>
</dbReference>
<comment type="caution">
    <text evidence="5">The sequence shown here is derived from an EMBL/GenBank/DDBJ whole genome shotgun (WGS) entry which is preliminary data.</text>
</comment>
<dbReference type="InterPro" id="IPR015797">
    <property type="entry name" value="NUDIX_hydrolase-like_dom_sf"/>
</dbReference>
<dbReference type="Gene3D" id="3.90.79.10">
    <property type="entry name" value="Nucleoside Triphosphate Pyrophosphohydrolase"/>
    <property type="match status" value="1"/>
</dbReference>
<proteinExistence type="inferred from homology"/>
<accession>A0ABV8Q0X2</accession>
<dbReference type="RefSeq" id="WP_379014826.1">
    <property type="nucleotide sequence ID" value="NZ_JBHSDC010000027.1"/>
</dbReference>
<dbReference type="Pfam" id="PF00293">
    <property type="entry name" value="NUDIX"/>
    <property type="match status" value="1"/>
</dbReference>
<dbReference type="PROSITE" id="PS51462">
    <property type="entry name" value="NUDIX"/>
    <property type="match status" value="1"/>
</dbReference>
<dbReference type="PANTHER" id="PTHR43046">
    <property type="entry name" value="GDP-MANNOSE MANNOSYL HYDROLASE"/>
    <property type="match status" value="1"/>
</dbReference>
<feature type="domain" description="Nudix hydrolase" evidence="4">
    <location>
        <begin position="4"/>
        <end position="135"/>
    </location>
</feature>
<dbReference type="EMBL" id="JBHSDC010000027">
    <property type="protein sequence ID" value="MFC4232822.1"/>
    <property type="molecule type" value="Genomic_DNA"/>
</dbReference>
<reference evidence="6" key="1">
    <citation type="journal article" date="2019" name="Int. J. Syst. Evol. Microbiol.">
        <title>The Global Catalogue of Microorganisms (GCM) 10K type strain sequencing project: providing services to taxonomists for standard genome sequencing and annotation.</title>
        <authorList>
            <consortium name="The Broad Institute Genomics Platform"/>
            <consortium name="The Broad Institute Genome Sequencing Center for Infectious Disease"/>
            <person name="Wu L."/>
            <person name="Ma J."/>
        </authorList>
    </citation>
    <scope>NUCLEOTIDE SEQUENCE [LARGE SCALE GENOMIC DNA]</scope>
    <source>
        <strain evidence="6">CECT 8010</strain>
    </source>
</reference>
<comment type="similarity">
    <text evidence="3">Belongs to the Nudix hydrolase family.</text>
</comment>
<sequence>MDIQIIKAGGGLVLNENNELLMIFRRGFWDLPKGKLDEGETIEACAVREIQEETGLQEVTLGRFIGTTQHQYFDKFMNKQAIKESHWYEMTANSSQVLQPQTEEDITDIRWVSKTELPLLLAKSYPSIVEIVNKYLMN</sequence>
<dbReference type="EC" id="3.6.-.-" evidence="5"/>
<dbReference type="InterPro" id="IPR020084">
    <property type="entry name" value="NUDIX_hydrolase_CS"/>
</dbReference>
<evidence type="ECO:0000256" key="1">
    <source>
        <dbReference type="ARBA" id="ARBA00001946"/>
    </source>
</evidence>
<name>A0ABV8Q0X2_9BACT</name>
<dbReference type="InterPro" id="IPR000086">
    <property type="entry name" value="NUDIX_hydrolase_dom"/>
</dbReference>
<dbReference type="InterPro" id="IPR020476">
    <property type="entry name" value="Nudix_hydrolase"/>
</dbReference>
<keyword evidence="2 3" id="KW-0378">Hydrolase</keyword>
<evidence type="ECO:0000259" key="4">
    <source>
        <dbReference type="PROSITE" id="PS51462"/>
    </source>
</evidence>